<reference evidence="2 3" key="1">
    <citation type="submission" date="2022-04" db="EMBL/GenBank/DDBJ databases">
        <title>Spirosoma sp. strain RP8 genome sequencing and assembly.</title>
        <authorList>
            <person name="Jung Y."/>
        </authorList>
    </citation>
    <scope>NUCLEOTIDE SEQUENCE [LARGE SCALE GENOMIC DNA]</scope>
    <source>
        <strain evidence="2 3">RP8</strain>
    </source>
</reference>
<keyword evidence="3" id="KW-1185">Reference proteome</keyword>
<organism evidence="2 3">
    <name type="scientific">Spirosoma liriopis</name>
    <dbReference type="NCBI Taxonomy" id="2937440"/>
    <lineage>
        <taxon>Bacteria</taxon>
        <taxon>Pseudomonadati</taxon>
        <taxon>Bacteroidota</taxon>
        <taxon>Cytophagia</taxon>
        <taxon>Cytophagales</taxon>
        <taxon>Cytophagaceae</taxon>
        <taxon>Spirosoma</taxon>
    </lineage>
</organism>
<evidence type="ECO:0000313" key="2">
    <source>
        <dbReference type="EMBL" id="MCK8491750.1"/>
    </source>
</evidence>
<accession>A0ABT0HJI0</accession>
<comment type="caution">
    <text evidence="2">The sequence shown here is derived from an EMBL/GenBank/DDBJ whole genome shotgun (WGS) entry which is preliminary data.</text>
</comment>
<protein>
    <submittedName>
        <fullName evidence="2">LytTR family transcriptional regulator</fullName>
    </submittedName>
</protein>
<dbReference type="SMART" id="SM00850">
    <property type="entry name" value="LytTR"/>
    <property type="match status" value="1"/>
</dbReference>
<dbReference type="Proteomes" id="UP001202180">
    <property type="component" value="Unassembled WGS sequence"/>
</dbReference>
<dbReference type="EMBL" id="JALPRF010000001">
    <property type="protein sequence ID" value="MCK8491750.1"/>
    <property type="molecule type" value="Genomic_DNA"/>
</dbReference>
<feature type="domain" description="HTH LytTR-type" evidence="1">
    <location>
        <begin position="1"/>
        <end position="112"/>
    </location>
</feature>
<name>A0ABT0HJI0_9BACT</name>
<evidence type="ECO:0000259" key="1">
    <source>
        <dbReference type="PROSITE" id="PS50930"/>
    </source>
</evidence>
<proteinExistence type="predicted"/>
<dbReference type="RefSeq" id="WP_232560290.1">
    <property type="nucleotide sequence ID" value="NZ_JALPRF010000001.1"/>
</dbReference>
<dbReference type="InterPro" id="IPR007492">
    <property type="entry name" value="LytTR_DNA-bd_dom"/>
</dbReference>
<gene>
    <name evidence="2" type="ORF">M0L20_07790</name>
</gene>
<dbReference type="Gene3D" id="2.40.50.1020">
    <property type="entry name" value="LytTr DNA-binding domain"/>
    <property type="match status" value="1"/>
</dbReference>
<dbReference type="PROSITE" id="PS50930">
    <property type="entry name" value="HTH_LYTTR"/>
    <property type="match status" value="1"/>
</dbReference>
<dbReference type="Pfam" id="PF04397">
    <property type="entry name" value="LytTR"/>
    <property type="match status" value="1"/>
</dbReference>
<sequence>MSTELYIDRKTVLLIKDIVRLEGTGNYTKIFAREGKSFTSSKTLKTLAAELPELPDFIRINKTHLINAGYITGYQYDMGGDGKKFLVVSMTDGSSLIVSRNRELALRRLLTNT</sequence>
<evidence type="ECO:0000313" key="3">
    <source>
        <dbReference type="Proteomes" id="UP001202180"/>
    </source>
</evidence>